<accession>A0A1N7M860</accession>
<evidence type="ECO:0000313" key="1">
    <source>
        <dbReference type="EMBL" id="SIS82270.1"/>
    </source>
</evidence>
<dbReference type="OrthoDB" id="7778116at2"/>
<gene>
    <name evidence="1" type="ORF">SAMN05421580_105180</name>
</gene>
<protein>
    <submittedName>
        <fullName evidence="1">Uncharacterized protein</fullName>
    </submittedName>
</protein>
<evidence type="ECO:0000313" key="2">
    <source>
        <dbReference type="Proteomes" id="UP000186221"/>
    </source>
</evidence>
<reference evidence="2" key="1">
    <citation type="submission" date="2017-01" db="EMBL/GenBank/DDBJ databases">
        <authorList>
            <person name="Varghese N."/>
            <person name="Submissions S."/>
        </authorList>
    </citation>
    <scope>NUCLEOTIDE SEQUENCE [LARGE SCALE GENOMIC DNA]</scope>
    <source>
        <strain evidence="2">DSM 19945</strain>
    </source>
</reference>
<dbReference type="Proteomes" id="UP000186221">
    <property type="component" value="Unassembled WGS sequence"/>
</dbReference>
<dbReference type="EMBL" id="FTOG01000005">
    <property type="protein sequence ID" value="SIS82270.1"/>
    <property type="molecule type" value="Genomic_DNA"/>
</dbReference>
<name>A0A1N7M860_9RHOB</name>
<dbReference type="AlphaFoldDB" id="A0A1N7M860"/>
<organism evidence="1 2">
    <name type="scientific">Rhodobacter aestuarii</name>
    <dbReference type="NCBI Taxonomy" id="453582"/>
    <lineage>
        <taxon>Bacteria</taxon>
        <taxon>Pseudomonadati</taxon>
        <taxon>Pseudomonadota</taxon>
        <taxon>Alphaproteobacteria</taxon>
        <taxon>Rhodobacterales</taxon>
        <taxon>Rhodobacter group</taxon>
        <taxon>Rhodobacter</taxon>
    </lineage>
</organism>
<sequence>MDSAEQLAGARRVKDLLIAPLERRGLAKPVSLTRAQYEAMVEDLCERLAYMSPQSLAALEEQVAAAPAGKDKDRLPIANMILEWAAQIQPPEDSASPLMRAVFSHALGLGAIAEGWGPELLADLRKNRRWPTPFVVKGLREAGAEALRRLTILEERMATGREQPPEALRWRELRKMAEAKCRDIAAMARHEGAA</sequence>
<dbReference type="STRING" id="453582.SAMN05421580_105180"/>
<dbReference type="RefSeq" id="WP_076484685.1">
    <property type="nucleotide sequence ID" value="NZ_FTOG01000005.1"/>
</dbReference>
<keyword evidence="2" id="KW-1185">Reference proteome</keyword>
<proteinExistence type="predicted"/>